<feature type="domain" description="PPC" evidence="6">
    <location>
        <begin position="61"/>
        <end position="186"/>
    </location>
</feature>
<evidence type="ECO:0000256" key="1">
    <source>
        <dbReference type="ARBA" id="ARBA00023015"/>
    </source>
</evidence>
<keyword evidence="2" id="KW-0238">DNA-binding</keyword>
<reference evidence="7 8" key="1">
    <citation type="submission" date="2024-08" db="EMBL/GenBank/DDBJ databases">
        <title>Insights into the chromosomal genome structure of Flemingia macrophylla.</title>
        <authorList>
            <person name="Ding Y."/>
            <person name="Zhao Y."/>
            <person name="Bi W."/>
            <person name="Wu M."/>
            <person name="Zhao G."/>
            <person name="Gong Y."/>
            <person name="Li W."/>
            <person name="Zhang P."/>
        </authorList>
    </citation>
    <scope>NUCLEOTIDE SEQUENCE [LARGE SCALE GENOMIC DNA]</scope>
    <source>
        <strain evidence="7">DYQJB</strain>
        <tissue evidence="7">Leaf</tissue>
    </source>
</reference>
<dbReference type="Proteomes" id="UP001603857">
    <property type="component" value="Unassembled WGS sequence"/>
</dbReference>
<gene>
    <name evidence="7" type="ORF">Fmac_006903</name>
</gene>
<dbReference type="CDD" id="cd11378">
    <property type="entry name" value="DUF296"/>
    <property type="match status" value="1"/>
</dbReference>
<evidence type="ECO:0000259" key="6">
    <source>
        <dbReference type="PROSITE" id="PS51742"/>
    </source>
</evidence>
<evidence type="ECO:0000256" key="5">
    <source>
        <dbReference type="SAM" id="MobiDB-lite"/>
    </source>
</evidence>
<keyword evidence="1" id="KW-0805">Transcription regulation</keyword>
<sequence>MIQPNTITSLSSTSHPSSNDDNINTIYGSSSHQQSQPLKRPRGRSLGSNDRLILPNMINQVNGHGRGPIHINVSNNSDLIETVVQFARRNRVSFDVISALGTISCATLGQPHSQTPAFIAHGPFTLVSFVGTYTNNNLFVTTSSSNIDLRRPFSISFTSNTGQRFTGIVAGKVMAHNNVTVVAIPF</sequence>
<feature type="compositionally biased region" description="Polar residues" evidence="5">
    <location>
        <begin position="19"/>
        <end position="37"/>
    </location>
</feature>
<evidence type="ECO:0000313" key="7">
    <source>
        <dbReference type="EMBL" id="KAL2345618.1"/>
    </source>
</evidence>
<name>A0ABD1NDG3_9FABA</name>
<evidence type="ECO:0000313" key="8">
    <source>
        <dbReference type="Proteomes" id="UP001603857"/>
    </source>
</evidence>
<dbReference type="InterPro" id="IPR014476">
    <property type="entry name" value="AHL15-29"/>
</dbReference>
<dbReference type="Pfam" id="PF03479">
    <property type="entry name" value="PCC"/>
    <property type="match status" value="1"/>
</dbReference>
<dbReference type="EMBL" id="JBGMDY010000002">
    <property type="protein sequence ID" value="KAL2345618.1"/>
    <property type="molecule type" value="Genomic_DNA"/>
</dbReference>
<dbReference type="Gene3D" id="3.30.1330.80">
    <property type="entry name" value="Hypothetical protein, similar to alpha- acetolactate decarboxylase, domain 2"/>
    <property type="match status" value="1"/>
</dbReference>
<protein>
    <recommendedName>
        <fullName evidence="6">PPC domain-containing protein</fullName>
    </recommendedName>
</protein>
<proteinExistence type="predicted"/>
<dbReference type="GO" id="GO:0003677">
    <property type="term" value="F:DNA binding"/>
    <property type="evidence" value="ECO:0007669"/>
    <property type="project" value="UniProtKB-KW"/>
</dbReference>
<dbReference type="InterPro" id="IPR005175">
    <property type="entry name" value="PPC_dom"/>
</dbReference>
<feature type="compositionally biased region" description="Low complexity" evidence="5">
    <location>
        <begin position="1"/>
        <end position="17"/>
    </location>
</feature>
<comment type="caution">
    <text evidence="7">The sequence shown here is derived from an EMBL/GenBank/DDBJ whole genome shotgun (WGS) entry which is preliminary data.</text>
</comment>
<dbReference type="PROSITE" id="PS51742">
    <property type="entry name" value="PPC"/>
    <property type="match status" value="1"/>
</dbReference>
<evidence type="ECO:0000256" key="3">
    <source>
        <dbReference type="ARBA" id="ARBA00023163"/>
    </source>
</evidence>
<organism evidence="7 8">
    <name type="scientific">Flemingia macrophylla</name>
    <dbReference type="NCBI Taxonomy" id="520843"/>
    <lineage>
        <taxon>Eukaryota</taxon>
        <taxon>Viridiplantae</taxon>
        <taxon>Streptophyta</taxon>
        <taxon>Embryophyta</taxon>
        <taxon>Tracheophyta</taxon>
        <taxon>Spermatophyta</taxon>
        <taxon>Magnoliopsida</taxon>
        <taxon>eudicotyledons</taxon>
        <taxon>Gunneridae</taxon>
        <taxon>Pentapetalae</taxon>
        <taxon>rosids</taxon>
        <taxon>fabids</taxon>
        <taxon>Fabales</taxon>
        <taxon>Fabaceae</taxon>
        <taxon>Papilionoideae</taxon>
        <taxon>50 kb inversion clade</taxon>
        <taxon>NPAAA clade</taxon>
        <taxon>indigoferoid/millettioid clade</taxon>
        <taxon>Phaseoleae</taxon>
        <taxon>Flemingia</taxon>
    </lineage>
</organism>
<keyword evidence="8" id="KW-1185">Reference proteome</keyword>
<dbReference type="PANTHER" id="PTHR31100">
    <property type="entry name" value="AT-HOOK MOTIF NUCLEAR-LOCALIZED PROTEIN 15"/>
    <property type="match status" value="1"/>
</dbReference>
<evidence type="ECO:0000256" key="4">
    <source>
        <dbReference type="ARBA" id="ARBA00023242"/>
    </source>
</evidence>
<dbReference type="PANTHER" id="PTHR31100:SF63">
    <property type="entry name" value="AT-HOOK MOTIF NUCLEAR-LOCALIZED PROTEIN"/>
    <property type="match status" value="1"/>
</dbReference>
<dbReference type="AlphaFoldDB" id="A0ABD1NDG3"/>
<evidence type="ECO:0000256" key="2">
    <source>
        <dbReference type="ARBA" id="ARBA00023125"/>
    </source>
</evidence>
<dbReference type="SUPFAM" id="SSF117856">
    <property type="entry name" value="AF0104/ALDC/Ptd012-like"/>
    <property type="match status" value="1"/>
</dbReference>
<feature type="region of interest" description="Disordered" evidence="5">
    <location>
        <begin position="1"/>
        <end position="50"/>
    </location>
</feature>
<accession>A0ABD1NDG3</accession>
<keyword evidence="4" id="KW-0539">Nucleus</keyword>
<keyword evidence="3" id="KW-0804">Transcription</keyword>